<dbReference type="GO" id="GO:0005829">
    <property type="term" value="C:cytosol"/>
    <property type="evidence" value="ECO:0007669"/>
    <property type="project" value="TreeGrafter"/>
</dbReference>
<dbReference type="Gene3D" id="3.20.20.70">
    <property type="entry name" value="Aldolase class I"/>
    <property type="match status" value="1"/>
</dbReference>
<feature type="non-terminal residue" evidence="2">
    <location>
        <position position="185"/>
    </location>
</feature>
<dbReference type="PANTHER" id="PTHR12128">
    <property type="entry name" value="DIHYDRODIPICOLINATE SYNTHASE"/>
    <property type="match status" value="1"/>
</dbReference>
<sequence>MTILKGTFTVLITPMTIKQDIDIDGLKSNIDWQINNGIPGICVTGSTGEFASLTREERLEIAEVAVKHVNGRIQCLVGTAAESTKETIFYTKHAKKIGADGVLILSPYFCKPSFDDIYLHYKAISEAVDISVMVYNNPNHSGVDMSPELLVKICSLKNIDYVKDASGDLRRVVDIKRLANGKITI</sequence>
<dbReference type="Pfam" id="PF00701">
    <property type="entry name" value="DHDPS"/>
    <property type="match status" value="1"/>
</dbReference>
<dbReference type="CDD" id="cd00408">
    <property type="entry name" value="DHDPS-like"/>
    <property type="match status" value="1"/>
</dbReference>
<comment type="caution">
    <text evidence="2">The sequence shown here is derived from an EMBL/GenBank/DDBJ whole genome shotgun (WGS) entry which is preliminary data.</text>
</comment>
<dbReference type="AlphaFoldDB" id="X1J8U8"/>
<evidence type="ECO:0000313" key="2">
    <source>
        <dbReference type="EMBL" id="GAH77925.1"/>
    </source>
</evidence>
<dbReference type="SMART" id="SM01130">
    <property type="entry name" value="DHDPS"/>
    <property type="match status" value="1"/>
</dbReference>
<dbReference type="SUPFAM" id="SSF51569">
    <property type="entry name" value="Aldolase"/>
    <property type="match status" value="1"/>
</dbReference>
<proteinExistence type="predicted"/>
<evidence type="ECO:0000256" key="1">
    <source>
        <dbReference type="ARBA" id="ARBA00023239"/>
    </source>
</evidence>
<dbReference type="PRINTS" id="PR00146">
    <property type="entry name" value="DHPICSNTHASE"/>
</dbReference>
<protein>
    <recommendedName>
        <fullName evidence="3">4-hydroxy-tetrahydrodipicolinate synthase</fullName>
    </recommendedName>
</protein>
<gene>
    <name evidence="2" type="ORF">S03H2_66071</name>
</gene>
<accession>X1J8U8</accession>
<dbReference type="InterPro" id="IPR013785">
    <property type="entry name" value="Aldolase_TIM"/>
</dbReference>
<dbReference type="EMBL" id="BARU01043103">
    <property type="protein sequence ID" value="GAH77925.1"/>
    <property type="molecule type" value="Genomic_DNA"/>
</dbReference>
<dbReference type="GO" id="GO:0008840">
    <property type="term" value="F:4-hydroxy-tetrahydrodipicolinate synthase activity"/>
    <property type="evidence" value="ECO:0007669"/>
    <property type="project" value="TreeGrafter"/>
</dbReference>
<name>X1J8U8_9ZZZZ</name>
<reference evidence="2" key="1">
    <citation type="journal article" date="2014" name="Front. Microbiol.">
        <title>High frequency of phylogenetically diverse reductive dehalogenase-homologous genes in deep subseafloor sedimentary metagenomes.</title>
        <authorList>
            <person name="Kawai M."/>
            <person name="Futagami T."/>
            <person name="Toyoda A."/>
            <person name="Takaki Y."/>
            <person name="Nishi S."/>
            <person name="Hori S."/>
            <person name="Arai W."/>
            <person name="Tsubouchi T."/>
            <person name="Morono Y."/>
            <person name="Uchiyama I."/>
            <person name="Ito T."/>
            <person name="Fujiyama A."/>
            <person name="Inagaki F."/>
            <person name="Takami H."/>
        </authorList>
    </citation>
    <scope>NUCLEOTIDE SEQUENCE</scope>
    <source>
        <strain evidence="2">Expedition CK06-06</strain>
    </source>
</reference>
<keyword evidence="1" id="KW-0456">Lyase</keyword>
<organism evidence="2">
    <name type="scientific">marine sediment metagenome</name>
    <dbReference type="NCBI Taxonomy" id="412755"/>
    <lineage>
        <taxon>unclassified sequences</taxon>
        <taxon>metagenomes</taxon>
        <taxon>ecological metagenomes</taxon>
    </lineage>
</organism>
<evidence type="ECO:0008006" key="3">
    <source>
        <dbReference type="Google" id="ProtNLM"/>
    </source>
</evidence>
<dbReference type="PANTHER" id="PTHR12128:SF66">
    <property type="entry name" value="4-HYDROXY-2-OXOGLUTARATE ALDOLASE, MITOCHONDRIAL"/>
    <property type="match status" value="1"/>
</dbReference>
<dbReference type="InterPro" id="IPR002220">
    <property type="entry name" value="DapA-like"/>
</dbReference>